<protein>
    <recommendedName>
        <fullName evidence="4">Hydrogenase maturation factor HypA</fullName>
    </recommendedName>
</protein>
<feature type="binding site" evidence="4">
    <location>
        <position position="87"/>
    </location>
    <ligand>
        <name>Zn(2+)</name>
        <dbReference type="ChEBI" id="CHEBI:29105"/>
    </ligand>
</feature>
<feature type="binding site" evidence="4">
    <location>
        <position position="103"/>
    </location>
    <ligand>
        <name>Zn(2+)</name>
        <dbReference type="ChEBI" id="CHEBI:29105"/>
    </ligand>
</feature>
<dbReference type="PIRSF" id="PIRSF004761">
    <property type="entry name" value="Hydrgn_mat_HypA"/>
    <property type="match status" value="1"/>
</dbReference>
<evidence type="ECO:0000313" key="6">
    <source>
        <dbReference type="Proteomes" id="UP000266067"/>
    </source>
</evidence>
<gene>
    <name evidence="4 5" type="primary">hypA</name>
    <name evidence="5" type="ORF">D2V08_04395</name>
</gene>
<reference evidence="5 6" key="1">
    <citation type="submission" date="2018-08" db="EMBL/GenBank/DDBJ databases">
        <title>Proposal of Muricauda 72 sp.nov. and Muricauda NH166 sp.nov., isolated from seawater.</title>
        <authorList>
            <person name="Cheng H."/>
            <person name="Wu Y.-H."/>
            <person name="Guo L.-L."/>
            <person name="Xu X.-W."/>
        </authorList>
    </citation>
    <scope>NUCLEOTIDE SEQUENCE [LARGE SCALE GENOMIC DNA]</scope>
    <source>
        <strain evidence="5 6">KCTC 22173</strain>
    </source>
</reference>
<keyword evidence="6" id="KW-1185">Reference proteome</keyword>
<sequence length="127" mass="14131">MSYVAYNQKLKKNQMHELSVAMGIVKIAEDETKKAKAKKVTLIELEIGKLAGVEFESLDFVWPAAVKNTVLEEAERKIDVKEGLGKCADCDAVFEIQHFYDSCPKCGSNLKGIIQGKELRVKALEVV</sequence>
<evidence type="ECO:0000256" key="4">
    <source>
        <dbReference type="HAMAP-Rule" id="MF_00213"/>
    </source>
</evidence>
<dbReference type="HAMAP" id="MF_00213">
    <property type="entry name" value="HypA_HybF"/>
    <property type="match status" value="1"/>
</dbReference>
<dbReference type="GO" id="GO:0008270">
    <property type="term" value="F:zinc ion binding"/>
    <property type="evidence" value="ECO:0007669"/>
    <property type="project" value="UniProtKB-UniRule"/>
</dbReference>
<comment type="caution">
    <text evidence="5">The sequence shown here is derived from an EMBL/GenBank/DDBJ whole genome shotgun (WGS) entry which is preliminary data.</text>
</comment>
<comment type="function">
    <text evidence="4">Involved in the maturation of [NiFe] hydrogenases. Required for nickel insertion into the metal center of the hydrogenase.</text>
</comment>
<comment type="similarity">
    <text evidence="4">Belongs to the HypA/HybF family.</text>
</comment>
<proteinExistence type="inferred from homology"/>
<name>A0A3A1NCD9_9FLAO</name>
<feature type="binding site" evidence="4">
    <location>
        <position position="106"/>
    </location>
    <ligand>
        <name>Zn(2+)</name>
        <dbReference type="ChEBI" id="CHEBI:29105"/>
    </ligand>
</feature>
<dbReference type="GO" id="GO:0051604">
    <property type="term" value="P:protein maturation"/>
    <property type="evidence" value="ECO:0007669"/>
    <property type="project" value="InterPro"/>
</dbReference>
<keyword evidence="3 4" id="KW-0862">Zinc</keyword>
<dbReference type="GO" id="GO:0016151">
    <property type="term" value="F:nickel cation binding"/>
    <property type="evidence" value="ECO:0007669"/>
    <property type="project" value="UniProtKB-UniRule"/>
</dbReference>
<evidence type="ECO:0000256" key="1">
    <source>
        <dbReference type="ARBA" id="ARBA00022596"/>
    </source>
</evidence>
<dbReference type="EMBL" id="QXFH01000069">
    <property type="protein sequence ID" value="RIV35866.1"/>
    <property type="molecule type" value="Genomic_DNA"/>
</dbReference>
<evidence type="ECO:0000256" key="2">
    <source>
        <dbReference type="ARBA" id="ARBA00022723"/>
    </source>
</evidence>
<feature type="binding site" evidence="4">
    <location>
        <position position="90"/>
    </location>
    <ligand>
        <name>Zn(2+)</name>
        <dbReference type="ChEBI" id="CHEBI:29105"/>
    </ligand>
</feature>
<keyword evidence="1 4" id="KW-0533">Nickel</keyword>
<dbReference type="NCBIfam" id="TIGR00100">
    <property type="entry name" value="hypA"/>
    <property type="match status" value="1"/>
</dbReference>
<feature type="binding site" evidence="4">
    <location>
        <position position="16"/>
    </location>
    <ligand>
        <name>Ni(2+)</name>
        <dbReference type="ChEBI" id="CHEBI:49786"/>
    </ligand>
</feature>
<organism evidence="5 6">
    <name type="scientific">Flagellimonas lutimaris</name>
    <dbReference type="NCBI Taxonomy" id="475082"/>
    <lineage>
        <taxon>Bacteria</taxon>
        <taxon>Pseudomonadati</taxon>
        <taxon>Bacteroidota</taxon>
        <taxon>Flavobacteriia</taxon>
        <taxon>Flavobacteriales</taxon>
        <taxon>Flavobacteriaceae</taxon>
        <taxon>Flagellimonas</taxon>
    </lineage>
</organism>
<dbReference type="AlphaFoldDB" id="A0A3A1NCD9"/>
<dbReference type="Gene3D" id="3.30.2320.80">
    <property type="match status" value="1"/>
</dbReference>
<dbReference type="PANTHER" id="PTHR34535">
    <property type="entry name" value="HYDROGENASE MATURATION FACTOR HYPA"/>
    <property type="match status" value="1"/>
</dbReference>
<keyword evidence="2 4" id="KW-0479">Metal-binding</keyword>
<dbReference type="InterPro" id="IPR000688">
    <property type="entry name" value="HypA/HybF"/>
</dbReference>
<evidence type="ECO:0000256" key="3">
    <source>
        <dbReference type="ARBA" id="ARBA00022833"/>
    </source>
</evidence>
<dbReference type="Pfam" id="PF01155">
    <property type="entry name" value="HypA"/>
    <property type="match status" value="1"/>
</dbReference>
<evidence type="ECO:0000313" key="5">
    <source>
        <dbReference type="EMBL" id="RIV35866.1"/>
    </source>
</evidence>
<dbReference type="Proteomes" id="UP000266067">
    <property type="component" value="Unassembled WGS sequence"/>
</dbReference>
<dbReference type="PANTHER" id="PTHR34535:SF3">
    <property type="entry name" value="HYDROGENASE MATURATION FACTOR HYPA"/>
    <property type="match status" value="1"/>
</dbReference>
<accession>A0A3A1NCD9</accession>